<gene>
    <name evidence="7" type="primary">rplI</name>
    <name evidence="10" type="ORF">BA177_10735</name>
</gene>
<name>A0A193LGM7_9GAMM</name>
<dbReference type="Pfam" id="PF01281">
    <property type="entry name" value="Ribosomal_L9_N"/>
    <property type="match status" value="1"/>
</dbReference>
<dbReference type="GO" id="GO:0005840">
    <property type="term" value="C:ribosome"/>
    <property type="evidence" value="ECO:0007669"/>
    <property type="project" value="UniProtKB-KW"/>
</dbReference>
<dbReference type="KEGG" id="woc:BA177_10735"/>
<dbReference type="InterPro" id="IPR020594">
    <property type="entry name" value="Ribosomal_bL9_bac/chp"/>
</dbReference>
<accession>A0A193LGM7</accession>
<dbReference type="RefSeq" id="WP_068616125.1">
    <property type="nucleotide sequence ID" value="NZ_CP016268.1"/>
</dbReference>
<evidence type="ECO:0000256" key="8">
    <source>
        <dbReference type="SAM" id="Coils"/>
    </source>
</evidence>
<organism evidence="10 11">
    <name type="scientific">Woeseia oceani</name>
    <dbReference type="NCBI Taxonomy" id="1548547"/>
    <lineage>
        <taxon>Bacteria</taxon>
        <taxon>Pseudomonadati</taxon>
        <taxon>Pseudomonadota</taxon>
        <taxon>Gammaproteobacteria</taxon>
        <taxon>Woeseiales</taxon>
        <taxon>Woeseiaceae</taxon>
        <taxon>Woeseia</taxon>
    </lineage>
</organism>
<dbReference type="GO" id="GO:1990904">
    <property type="term" value="C:ribonucleoprotein complex"/>
    <property type="evidence" value="ECO:0007669"/>
    <property type="project" value="UniProtKB-KW"/>
</dbReference>
<dbReference type="Gene3D" id="3.10.430.100">
    <property type="entry name" value="Ribosomal protein L9, C-terminal domain"/>
    <property type="match status" value="1"/>
</dbReference>
<dbReference type="STRING" id="1548547.BA177_10735"/>
<comment type="similarity">
    <text evidence="1 7">Belongs to the bacterial ribosomal protein bL9 family.</text>
</comment>
<evidence type="ECO:0000313" key="10">
    <source>
        <dbReference type="EMBL" id="ANO51613.1"/>
    </source>
</evidence>
<comment type="function">
    <text evidence="7">Binds to the 23S rRNA.</text>
</comment>
<protein>
    <recommendedName>
        <fullName evidence="6 7">Large ribosomal subunit protein bL9</fullName>
    </recommendedName>
</protein>
<dbReference type="OrthoDB" id="9788336at2"/>
<dbReference type="GO" id="GO:0006412">
    <property type="term" value="P:translation"/>
    <property type="evidence" value="ECO:0007669"/>
    <property type="project" value="UniProtKB-UniRule"/>
</dbReference>
<feature type="domain" description="Ribosomal protein L9" evidence="9">
    <location>
        <begin position="13"/>
        <end position="40"/>
    </location>
</feature>
<keyword evidence="4 7" id="KW-0689">Ribosomal protein</keyword>
<dbReference type="Proteomes" id="UP000092695">
    <property type="component" value="Chromosome"/>
</dbReference>
<dbReference type="Pfam" id="PF03948">
    <property type="entry name" value="Ribosomal_L9_C"/>
    <property type="match status" value="1"/>
</dbReference>
<keyword evidence="5 7" id="KW-0687">Ribonucleoprotein</keyword>
<dbReference type="SUPFAM" id="SSF55653">
    <property type="entry name" value="Ribosomal protein L9 C-domain"/>
    <property type="match status" value="1"/>
</dbReference>
<dbReference type="InterPro" id="IPR020069">
    <property type="entry name" value="Ribosomal_bL9_C"/>
</dbReference>
<keyword evidence="11" id="KW-1185">Reference proteome</keyword>
<keyword evidence="3 7" id="KW-0694">RNA-binding</keyword>
<evidence type="ECO:0000256" key="5">
    <source>
        <dbReference type="ARBA" id="ARBA00023274"/>
    </source>
</evidence>
<sequence>MNVILLDNVENLGSIGDLVTVKPGYGRNFLLPKGKAALATKQNMAEFESRRAELEAAAAKELAAAQKRADLVKGMELVIQANVGSEGKLFGSVGPIDIEQAFEKLNIEVTRAEVRMPDGPIHDVGEHTVGLHFHTKVNVEITVRVVGDE</sequence>
<dbReference type="HAMAP" id="MF_00503">
    <property type="entry name" value="Ribosomal_bL9"/>
    <property type="match status" value="1"/>
</dbReference>
<evidence type="ECO:0000256" key="6">
    <source>
        <dbReference type="ARBA" id="ARBA00035292"/>
    </source>
</evidence>
<evidence type="ECO:0000256" key="3">
    <source>
        <dbReference type="ARBA" id="ARBA00022884"/>
    </source>
</evidence>
<reference evidence="10 11" key="1">
    <citation type="submission" date="2016-06" db="EMBL/GenBank/DDBJ databases">
        <title>Complete genome sequence of a deep-branching marine Gamma Proteobacterium Woeseia oceani type strain XK5.</title>
        <authorList>
            <person name="Mu D."/>
            <person name="Du Z."/>
        </authorList>
    </citation>
    <scope>NUCLEOTIDE SEQUENCE [LARGE SCALE GENOMIC DNA]</scope>
    <source>
        <strain evidence="10 11">XK5</strain>
    </source>
</reference>
<dbReference type="PANTHER" id="PTHR21368">
    <property type="entry name" value="50S RIBOSOMAL PROTEIN L9"/>
    <property type="match status" value="1"/>
</dbReference>
<evidence type="ECO:0000256" key="7">
    <source>
        <dbReference type="HAMAP-Rule" id="MF_00503"/>
    </source>
</evidence>
<dbReference type="PROSITE" id="PS00651">
    <property type="entry name" value="RIBOSOMAL_L9"/>
    <property type="match status" value="1"/>
</dbReference>
<evidence type="ECO:0000313" key="11">
    <source>
        <dbReference type="Proteomes" id="UP000092695"/>
    </source>
</evidence>
<dbReference type="InterPro" id="IPR020070">
    <property type="entry name" value="Ribosomal_bL9_N"/>
</dbReference>
<evidence type="ECO:0000256" key="4">
    <source>
        <dbReference type="ARBA" id="ARBA00022980"/>
    </source>
</evidence>
<evidence type="ECO:0000256" key="1">
    <source>
        <dbReference type="ARBA" id="ARBA00010605"/>
    </source>
</evidence>
<dbReference type="NCBIfam" id="TIGR00158">
    <property type="entry name" value="L9"/>
    <property type="match status" value="1"/>
</dbReference>
<dbReference type="GO" id="GO:0019843">
    <property type="term" value="F:rRNA binding"/>
    <property type="evidence" value="ECO:0007669"/>
    <property type="project" value="UniProtKB-UniRule"/>
</dbReference>
<keyword evidence="8" id="KW-0175">Coiled coil</keyword>
<dbReference type="Gene3D" id="3.40.5.10">
    <property type="entry name" value="Ribosomal protein L9, N-terminal domain"/>
    <property type="match status" value="1"/>
</dbReference>
<evidence type="ECO:0000259" key="9">
    <source>
        <dbReference type="PROSITE" id="PS00651"/>
    </source>
</evidence>
<dbReference type="SUPFAM" id="SSF55658">
    <property type="entry name" value="L9 N-domain-like"/>
    <property type="match status" value="1"/>
</dbReference>
<feature type="coiled-coil region" evidence="8">
    <location>
        <begin position="37"/>
        <end position="64"/>
    </location>
</feature>
<proteinExistence type="inferred from homology"/>
<evidence type="ECO:0000256" key="2">
    <source>
        <dbReference type="ARBA" id="ARBA00022730"/>
    </source>
</evidence>
<dbReference type="InterPro" id="IPR009027">
    <property type="entry name" value="Ribosomal_bL9/RNase_H1_N"/>
</dbReference>
<dbReference type="InterPro" id="IPR000244">
    <property type="entry name" value="Ribosomal_bL9"/>
</dbReference>
<dbReference type="AlphaFoldDB" id="A0A193LGM7"/>
<dbReference type="EMBL" id="CP016268">
    <property type="protein sequence ID" value="ANO51613.1"/>
    <property type="molecule type" value="Genomic_DNA"/>
</dbReference>
<dbReference type="InterPro" id="IPR036935">
    <property type="entry name" value="Ribosomal_bL9_N_sf"/>
</dbReference>
<dbReference type="GO" id="GO:0003735">
    <property type="term" value="F:structural constituent of ribosome"/>
    <property type="evidence" value="ECO:0007669"/>
    <property type="project" value="InterPro"/>
</dbReference>
<keyword evidence="2 7" id="KW-0699">rRNA-binding</keyword>
<dbReference type="InterPro" id="IPR036791">
    <property type="entry name" value="Ribosomal_bL9_C_sf"/>
</dbReference>